<keyword evidence="2" id="KW-1185">Reference proteome</keyword>
<comment type="caution">
    <text evidence="1">The sequence shown here is derived from an EMBL/GenBank/DDBJ whole genome shotgun (WGS) entry which is preliminary data.</text>
</comment>
<evidence type="ECO:0000313" key="1">
    <source>
        <dbReference type="EMBL" id="CAG9954590.1"/>
    </source>
</evidence>
<accession>A0ACA9UPT3</accession>
<dbReference type="EMBL" id="CADEHS020000570">
    <property type="protein sequence ID" value="CAG9954590.1"/>
    <property type="molecule type" value="Genomic_DNA"/>
</dbReference>
<proteinExistence type="predicted"/>
<evidence type="ECO:0000313" key="2">
    <source>
        <dbReference type="Proteomes" id="UP000836387"/>
    </source>
</evidence>
<name>A0ACA9UPT3_BIOOC</name>
<gene>
    <name evidence="1" type="ORF">CRV2_00018040</name>
</gene>
<reference evidence="1" key="1">
    <citation type="submission" date="2020-04" db="EMBL/GenBank/DDBJ databases">
        <authorList>
            <person name="Broberg M."/>
        </authorList>
    </citation>
    <scope>NUCLEOTIDE SEQUENCE</scope>
</reference>
<dbReference type="Proteomes" id="UP000836387">
    <property type="component" value="Unassembled WGS sequence"/>
</dbReference>
<sequence length="518" mass="58509">PNEELGHEVWPTTDSTYGNEHGLIGQASHESLEEPCFVDSQTIVPEHSDASLVLLDDNLDVPSPPTNSTSWVIDNTLSNLLFQLFQSPGEEIAFTYFFKRVCTCIPAHDSTKNPWRNLALVSLSHPVLLHGILSVATAHMHNCGRSNVSVLSSRQSRALHSLQAALNALQESRDRHSDTGKSPDKLLLQGGVFSILSATEIALAAVMMQTSSVLMTGAGNVEMHLKCALHFIKDLGYLCRPPDSIFSRTLVNRFAMVDVVHAHLRFRRPLASFDFFMYQENEKLDHGDPAFREMHGCDQRVLCFLAEIAVLSAELLDGSTTRDLVQAKAYTLETEMRIWGHKYYNSMIRGASISKTTTQASSSSPSSQPSPMFLSDISILDIVCECFYWTAQLLLLRRLFLDPTKSSRVQLVRRHLFQIMDKLEPGCGPDSSLPFPFYMAAREATTLEERDWVRRKHAAMMAVYRDRSREYMMEYTEKIWNNAVSVAISNASDDTLSWCTPREQYIRELDKQSTYFMF</sequence>
<organism evidence="1 2">
    <name type="scientific">Clonostachys rosea f. rosea IK726</name>
    <dbReference type="NCBI Taxonomy" id="1349383"/>
    <lineage>
        <taxon>Eukaryota</taxon>
        <taxon>Fungi</taxon>
        <taxon>Dikarya</taxon>
        <taxon>Ascomycota</taxon>
        <taxon>Pezizomycotina</taxon>
        <taxon>Sordariomycetes</taxon>
        <taxon>Hypocreomycetidae</taxon>
        <taxon>Hypocreales</taxon>
        <taxon>Bionectriaceae</taxon>
        <taxon>Clonostachys</taxon>
    </lineage>
</organism>
<protein>
    <submittedName>
        <fullName evidence="1">Uncharacterized protein</fullName>
    </submittedName>
</protein>
<feature type="non-terminal residue" evidence="1">
    <location>
        <position position="1"/>
    </location>
</feature>
<reference evidence="1" key="2">
    <citation type="submission" date="2021-10" db="EMBL/GenBank/DDBJ databases">
        <authorList>
            <person name="Piombo E."/>
        </authorList>
    </citation>
    <scope>NUCLEOTIDE SEQUENCE</scope>
</reference>